<evidence type="ECO:0000313" key="9">
    <source>
        <dbReference type="EMBL" id="GAA0268838.1"/>
    </source>
</evidence>
<dbReference type="InterPro" id="IPR020472">
    <property type="entry name" value="WD40_PAC1"/>
</dbReference>
<evidence type="ECO:0000256" key="3">
    <source>
        <dbReference type="ARBA" id="ARBA00022741"/>
    </source>
</evidence>
<dbReference type="SMART" id="SM00220">
    <property type="entry name" value="S_TKc"/>
    <property type="match status" value="1"/>
</dbReference>
<evidence type="ECO:0000313" key="10">
    <source>
        <dbReference type="Proteomes" id="UP001501867"/>
    </source>
</evidence>
<evidence type="ECO:0000256" key="7">
    <source>
        <dbReference type="SAM" id="MobiDB-lite"/>
    </source>
</evidence>
<feature type="region of interest" description="Disordered" evidence="7">
    <location>
        <begin position="272"/>
        <end position="304"/>
    </location>
</feature>
<evidence type="ECO:0000256" key="5">
    <source>
        <dbReference type="PROSITE-ProRule" id="PRU00221"/>
    </source>
</evidence>
<protein>
    <recommendedName>
        <fullName evidence="8">Protein kinase domain-containing protein</fullName>
    </recommendedName>
</protein>
<organism evidence="9 10">
    <name type="scientific">Streptomyces polychromogenes</name>
    <dbReference type="NCBI Taxonomy" id="67342"/>
    <lineage>
        <taxon>Bacteria</taxon>
        <taxon>Bacillati</taxon>
        <taxon>Actinomycetota</taxon>
        <taxon>Actinomycetes</taxon>
        <taxon>Kitasatosporales</taxon>
        <taxon>Streptomycetaceae</taxon>
        <taxon>Streptomyces</taxon>
    </lineage>
</organism>
<feature type="compositionally biased region" description="Low complexity" evidence="7">
    <location>
        <begin position="285"/>
        <end position="304"/>
    </location>
</feature>
<evidence type="ECO:0000256" key="1">
    <source>
        <dbReference type="ARBA" id="ARBA00022574"/>
    </source>
</evidence>
<keyword evidence="3 6" id="KW-0547">Nucleotide-binding</keyword>
<dbReference type="PROSITE" id="PS50082">
    <property type="entry name" value="WD_REPEATS_2"/>
    <property type="match status" value="6"/>
</dbReference>
<dbReference type="InterPro" id="IPR001680">
    <property type="entry name" value="WD40_rpt"/>
</dbReference>
<dbReference type="Pfam" id="PF00400">
    <property type="entry name" value="WD40"/>
    <property type="match status" value="7"/>
</dbReference>
<feature type="domain" description="Protein kinase" evidence="8">
    <location>
        <begin position="11"/>
        <end position="272"/>
    </location>
</feature>
<dbReference type="CDD" id="cd14014">
    <property type="entry name" value="STKc_PknB_like"/>
    <property type="match status" value="1"/>
</dbReference>
<dbReference type="PROSITE" id="PS50294">
    <property type="entry name" value="WD_REPEATS_REGION"/>
    <property type="match status" value="4"/>
</dbReference>
<dbReference type="Pfam" id="PF00069">
    <property type="entry name" value="Pkinase"/>
    <property type="match status" value="1"/>
</dbReference>
<dbReference type="InterPro" id="IPR015943">
    <property type="entry name" value="WD40/YVTN_repeat-like_dom_sf"/>
</dbReference>
<evidence type="ECO:0000256" key="2">
    <source>
        <dbReference type="ARBA" id="ARBA00022737"/>
    </source>
</evidence>
<dbReference type="Proteomes" id="UP001501867">
    <property type="component" value="Unassembled WGS sequence"/>
</dbReference>
<keyword evidence="10" id="KW-1185">Reference proteome</keyword>
<dbReference type="PROSITE" id="PS00107">
    <property type="entry name" value="PROTEIN_KINASE_ATP"/>
    <property type="match status" value="1"/>
</dbReference>
<dbReference type="SUPFAM" id="SSF56112">
    <property type="entry name" value="Protein kinase-like (PK-like)"/>
    <property type="match status" value="1"/>
</dbReference>
<feature type="repeat" description="WD" evidence="5">
    <location>
        <begin position="555"/>
        <end position="595"/>
    </location>
</feature>
<dbReference type="InterPro" id="IPR019775">
    <property type="entry name" value="WD40_repeat_CS"/>
</dbReference>
<evidence type="ECO:0000259" key="8">
    <source>
        <dbReference type="PROSITE" id="PS50011"/>
    </source>
</evidence>
<evidence type="ECO:0000256" key="4">
    <source>
        <dbReference type="ARBA" id="ARBA00022840"/>
    </source>
</evidence>
<dbReference type="PROSITE" id="PS50011">
    <property type="entry name" value="PROTEIN_KINASE_DOM"/>
    <property type="match status" value="1"/>
</dbReference>
<dbReference type="InterPro" id="IPR008271">
    <property type="entry name" value="Ser/Thr_kinase_AS"/>
</dbReference>
<dbReference type="Gene3D" id="1.10.510.10">
    <property type="entry name" value="Transferase(Phosphotransferase) domain 1"/>
    <property type="match status" value="1"/>
</dbReference>
<feature type="repeat" description="WD" evidence="5">
    <location>
        <begin position="471"/>
        <end position="512"/>
    </location>
</feature>
<feature type="repeat" description="WD" evidence="5">
    <location>
        <begin position="596"/>
        <end position="627"/>
    </location>
</feature>
<gene>
    <name evidence="9" type="ORF">GCM10010302_03130</name>
</gene>
<evidence type="ECO:0000256" key="6">
    <source>
        <dbReference type="PROSITE-ProRule" id="PRU10141"/>
    </source>
</evidence>
<dbReference type="SUPFAM" id="SSF50978">
    <property type="entry name" value="WD40 repeat-like"/>
    <property type="match status" value="1"/>
</dbReference>
<dbReference type="PRINTS" id="PR00320">
    <property type="entry name" value="GPROTEINBRPT"/>
</dbReference>
<dbReference type="InterPro" id="IPR011009">
    <property type="entry name" value="Kinase-like_dom_sf"/>
</dbReference>
<keyword evidence="2" id="KW-0677">Repeat</keyword>
<feature type="repeat" description="WD" evidence="5">
    <location>
        <begin position="437"/>
        <end position="470"/>
    </location>
</feature>
<comment type="caution">
    <text evidence="9">The sequence shown here is derived from an EMBL/GenBank/DDBJ whole genome shotgun (WGS) entry which is preliminary data.</text>
</comment>
<dbReference type="RefSeq" id="WP_344151100.1">
    <property type="nucleotide sequence ID" value="NZ_BAAABV010000003.1"/>
</dbReference>
<feature type="binding site" evidence="6">
    <location>
        <position position="40"/>
    </location>
    <ligand>
        <name>ATP</name>
        <dbReference type="ChEBI" id="CHEBI:30616"/>
    </ligand>
</feature>
<reference evidence="9 10" key="1">
    <citation type="journal article" date="2019" name="Int. J. Syst. Evol. Microbiol.">
        <title>The Global Catalogue of Microorganisms (GCM) 10K type strain sequencing project: providing services to taxonomists for standard genome sequencing and annotation.</title>
        <authorList>
            <consortium name="The Broad Institute Genomics Platform"/>
            <consortium name="The Broad Institute Genome Sequencing Center for Infectious Disease"/>
            <person name="Wu L."/>
            <person name="Ma J."/>
        </authorList>
    </citation>
    <scope>NUCLEOTIDE SEQUENCE [LARGE SCALE GENOMIC DNA]</scope>
    <source>
        <strain evidence="9 10">JCM 4505</strain>
    </source>
</reference>
<sequence>MRAGEELAGRYRLEAELGHGGTGEVWRAHDSALGRDVAVKVLLEFDASEELLGRFRREAEIGARLRHPGLTVVHDTGRHEKRLFIVMELLEGEDLARRIAAHPGGLPLPEVLDLGLQAAEALAAAHAQGVVHRDLKPANLFLLTEGRLKICDFGIARTADATAALTATGRVFGTPAYMAPEQWRGEQVDASCDMYALGGTLYALLTGTPPFPLGENAWVLMRLHLDETPAATDTVRADVPAPLAELVDELLSKEPGDRPDAPAVAERLRALLDPGAPLPPPRPGRPALLGRRAGPRPASAGRPAVTRRNLLLGGLAAAAGVAGGTYTVRLLTKDENRGGPAGDRSVVARHTDAVQSVVFSPDGRFLASGGGDREVRMWDMTADSGSASFPTRGAAVTCLAFSDDGTVLASAGPDRSITLSDVGRRSAKAQLWTSAGVMSVAFSPDGTLLADADDRVVRLWDLAAGTAAAVLRGHTAAVRSVAFSPDGGTLASGGEDGVVRLWDVAGRSAAATLTGHTAHVASVAFSPDGKTLASGSGDTTVRLWDVARRTAAAPLTGSNSPVRSVAFSQDGNYLASGGGRTVRLWEVVTRSAAPNFNGHTGAVTSVAFSPDGLHLASGSEDATVRVWRRPFP</sequence>
<feature type="repeat" description="WD" evidence="5">
    <location>
        <begin position="347"/>
        <end position="388"/>
    </location>
</feature>
<dbReference type="PROSITE" id="PS00678">
    <property type="entry name" value="WD_REPEATS_1"/>
    <property type="match status" value="3"/>
</dbReference>
<feature type="repeat" description="WD" evidence="5">
    <location>
        <begin position="513"/>
        <end position="554"/>
    </location>
</feature>
<dbReference type="SMART" id="SM00320">
    <property type="entry name" value="WD40"/>
    <property type="match status" value="7"/>
</dbReference>
<keyword evidence="4 6" id="KW-0067">ATP-binding</keyword>
<dbReference type="InterPro" id="IPR017441">
    <property type="entry name" value="Protein_kinase_ATP_BS"/>
</dbReference>
<dbReference type="PANTHER" id="PTHR19879">
    <property type="entry name" value="TRANSCRIPTION INITIATION FACTOR TFIID"/>
    <property type="match status" value="1"/>
</dbReference>
<dbReference type="Gene3D" id="3.30.200.20">
    <property type="entry name" value="Phosphorylase Kinase, domain 1"/>
    <property type="match status" value="1"/>
</dbReference>
<dbReference type="CDD" id="cd00200">
    <property type="entry name" value="WD40"/>
    <property type="match status" value="1"/>
</dbReference>
<dbReference type="PANTHER" id="PTHR19879:SF9">
    <property type="entry name" value="TRANSCRIPTION INITIATION FACTOR TFIID SUBUNIT 5"/>
    <property type="match status" value="1"/>
</dbReference>
<keyword evidence="1 5" id="KW-0853">WD repeat</keyword>
<dbReference type="EMBL" id="BAAABV010000003">
    <property type="protein sequence ID" value="GAA0268838.1"/>
    <property type="molecule type" value="Genomic_DNA"/>
</dbReference>
<dbReference type="InterPro" id="IPR000719">
    <property type="entry name" value="Prot_kinase_dom"/>
</dbReference>
<proteinExistence type="predicted"/>
<name>A0ABN0V0B5_9ACTN</name>
<dbReference type="PROSITE" id="PS00108">
    <property type="entry name" value="PROTEIN_KINASE_ST"/>
    <property type="match status" value="1"/>
</dbReference>
<dbReference type="InterPro" id="IPR036322">
    <property type="entry name" value="WD40_repeat_dom_sf"/>
</dbReference>
<accession>A0ABN0V0B5</accession>
<dbReference type="Gene3D" id="2.130.10.10">
    <property type="entry name" value="YVTN repeat-like/Quinoprotein amine dehydrogenase"/>
    <property type="match status" value="3"/>
</dbReference>